<dbReference type="AlphaFoldDB" id="A0A6J6IJP5"/>
<proteinExistence type="predicted"/>
<accession>A0A6J6IJP5</accession>
<name>A0A6J6IJP5_9ZZZZ</name>
<protein>
    <submittedName>
        <fullName evidence="2">Unannotated protein</fullName>
    </submittedName>
</protein>
<gene>
    <name evidence="2" type="ORF">UFOPK1939_00839</name>
</gene>
<sequence>MVVNKLTVDDELVRRTGLVLNPTKEGVAEAEAEGVGVGVAVDVEGDGVGTELSTVEEQPKSNSMQTAERGTEPKNDPPFMTLPLESG</sequence>
<dbReference type="EMBL" id="CAEZVF010000128">
    <property type="protein sequence ID" value="CAB4624717.1"/>
    <property type="molecule type" value="Genomic_DNA"/>
</dbReference>
<evidence type="ECO:0000256" key="1">
    <source>
        <dbReference type="SAM" id="MobiDB-lite"/>
    </source>
</evidence>
<reference evidence="2" key="1">
    <citation type="submission" date="2020-05" db="EMBL/GenBank/DDBJ databases">
        <authorList>
            <person name="Chiriac C."/>
            <person name="Salcher M."/>
            <person name="Ghai R."/>
            <person name="Kavagutti S V."/>
        </authorList>
    </citation>
    <scope>NUCLEOTIDE SEQUENCE</scope>
</reference>
<feature type="compositionally biased region" description="Polar residues" evidence="1">
    <location>
        <begin position="51"/>
        <end position="68"/>
    </location>
</feature>
<evidence type="ECO:0000313" key="2">
    <source>
        <dbReference type="EMBL" id="CAB4624717.1"/>
    </source>
</evidence>
<organism evidence="2">
    <name type="scientific">freshwater metagenome</name>
    <dbReference type="NCBI Taxonomy" id="449393"/>
    <lineage>
        <taxon>unclassified sequences</taxon>
        <taxon>metagenomes</taxon>
        <taxon>ecological metagenomes</taxon>
    </lineage>
</organism>
<feature type="region of interest" description="Disordered" evidence="1">
    <location>
        <begin position="47"/>
        <end position="87"/>
    </location>
</feature>